<dbReference type="Proteomes" id="UP000198882">
    <property type="component" value="Unassembled WGS sequence"/>
</dbReference>
<evidence type="ECO:0000313" key="3">
    <source>
        <dbReference type="Proteomes" id="UP000198882"/>
    </source>
</evidence>
<name>A0A1G9D5E6_9EURY</name>
<dbReference type="GO" id="GO:0016788">
    <property type="term" value="F:hydrolase activity, acting on ester bonds"/>
    <property type="evidence" value="ECO:0007669"/>
    <property type="project" value="InterPro"/>
</dbReference>
<dbReference type="Gene3D" id="3.20.20.140">
    <property type="entry name" value="Metal-dependent hydrolases"/>
    <property type="match status" value="1"/>
</dbReference>
<dbReference type="PANTHER" id="PTHR42658">
    <property type="entry name" value="HYDROLASE TATD"/>
    <property type="match status" value="1"/>
</dbReference>
<evidence type="ECO:0000256" key="1">
    <source>
        <dbReference type="SAM" id="MobiDB-lite"/>
    </source>
</evidence>
<dbReference type="AlphaFoldDB" id="A0A1G9D5E6"/>
<feature type="region of interest" description="Disordered" evidence="1">
    <location>
        <begin position="25"/>
        <end position="58"/>
    </location>
</feature>
<proteinExistence type="predicted"/>
<dbReference type="STRING" id="1095776.SAMN04515672_3428"/>
<dbReference type="SUPFAM" id="SSF51556">
    <property type="entry name" value="Metallo-dependent hydrolases"/>
    <property type="match status" value="1"/>
</dbReference>
<protein>
    <submittedName>
        <fullName evidence="2">Uncharacterized protein</fullName>
    </submittedName>
</protein>
<feature type="compositionally biased region" description="Polar residues" evidence="1">
    <location>
        <begin position="36"/>
        <end position="47"/>
    </location>
</feature>
<dbReference type="InterPro" id="IPR001130">
    <property type="entry name" value="TatD-like"/>
</dbReference>
<gene>
    <name evidence="2" type="ORF">SAMN04515672_3428</name>
</gene>
<dbReference type="InterPro" id="IPR032466">
    <property type="entry name" value="Metal_Hydrolase"/>
</dbReference>
<accession>A0A1G9D5E6</accession>
<dbReference type="InterPro" id="IPR012022">
    <property type="entry name" value="UCP005295"/>
</dbReference>
<dbReference type="PANTHER" id="PTHR42658:SF1">
    <property type="entry name" value="HYDROLASE TATD"/>
    <property type="match status" value="1"/>
</dbReference>
<sequence length="374" mass="41704">MRVGRTIKFYQPVKHKLYPETTALEPNASSHAGPVASQSTAMTSTYPTKRPTDAAHLEDEPDLPRELLNLPWIDIHNHAHTLSWEDRERYALAGCEGMVMVSSGYHWTPYKPVRAGDVRYLWDDAVNRRAAIERNHFFEAALGLGVHTGVRIEDPDDLIDAMDAYCELDEVVAVGETGVTPSQHVEAWDVDEQRAIVQAQMELADKHDLPVILHTPNTTTDSKRSYRPEVGVPGYEKNTALGVEPVLDGENPQLEAVKLDVQAARDAGLAEERVVASHADGNNTDYLMTETECYLSYTIGHSWLVGVDAADVADAIDEYGPDRIMVDTDCANVLRTDPFALKRAIFELYRYGIDVDDIRQVVYENPREVFGLGT</sequence>
<keyword evidence="3" id="KW-1185">Reference proteome</keyword>
<dbReference type="EMBL" id="FNFE01000005">
    <property type="protein sequence ID" value="SDK58924.1"/>
    <property type="molecule type" value="Genomic_DNA"/>
</dbReference>
<organism evidence="2 3">
    <name type="scientific">Natronorubrum texcoconense</name>
    <dbReference type="NCBI Taxonomy" id="1095776"/>
    <lineage>
        <taxon>Archaea</taxon>
        <taxon>Methanobacteriati</taxon>
        <taxon>Methanobacteriota</taxon>
        <taxon>Stenosarchaea group</taxon>
        <taxon>Halobacteria</taxon>
        <taxon>Halobacteriales</taxon>
        <taxon>Natrialbaceae</taxon>
        <taxon>Natronorubrum</taxon>
    </lineage>
</organism>
<dbReference type="Pfam" id="PF01026">
    <property type="entry name" value="TatD_DNase"/>
    <property type="match status" value="1"/>
</dbReference>
<reference evidence="3" key="1">
    <citation type="submission" date="2016-10" db="EMBL/GenBank/DDBJ databases">
        <authorList>
            <person name="Varghese N."/>
            <person name="Submissions S."/>
        </authorList>
    </citation>
    <scope>NUCLEOTIDE SEQUENCE [LARGE SCALE GENOMIC DNA]</scope>
    <source>
        <strain evidence="3">B4,CECT 8067,JCM 17497</strain>
    </source>
</reference>
<evidence type="ECO:0000313" key="2">
    <source>
        <dbReference type="EMBL" id="SDK58924.1"/>
    </source>
</evidence>